<dbReference type="Pfam" id="PF13527">
    <property type="entry name" value="Acetyltransf_9"/>
    <property type="match status" value="1"/>
</dbReference>
<gene>
    <name evidence="4" type="ORF">P7H43_01370</name>
</gene>
<reference evidence="4" key="1">
    <citation type="submission" date="2023-03" db="EMBL/GenBank/DDBJ databases">
        <authorList>
            <person name="Shen W."/>
            <person name="Cai J."/>
        </authorList>
    </citation>
    <scope>NUCLEOTIDE SEQUENCE</scope>
    <source>
        <strain evidence="4">B226-2</strain>
    </source>
</reference>
<dbReference type="EMBL" id="JARQBJ010000001">
    <property type="protein sequence ID" value="MDT2809142.1"/>
    <property type="molecule type" value="Genomic_DNA"/>
</dbReference>
<dbReference type="PROSITE" id="PS51186">
    <property type="entry name" value="GNAT"/>
    <property type="match status" value="1"/>
</dbReference>
<dbReference type="RefSeq" id="WP_311834875.1">
    <property type="nucleotide sequence ID" value="NZ_JARQBJ010000001.1"/>
</dbReference>
<dbReference type="Gene3D" id="3.40.630.30">
    <property type="match status" value="1"/>
</dbReference>
<evidence type="ECO:0000256" key="1">
    <source>
        <dbReference type="ARBA" id="ARBA00022679"/>
    </source>
</evidence>
<name>A0AAW8TXK0_9ENTE</name>
<dbReference type="CDD" id="cd04301">
    <property type="entry name" value="NAT_SF"/>
    <property type="match status" value="1"/>
</dbReference>
<evidence type="ECO:0000259" key="3">
    <source>
        <dbReference type="PROSITE" id="PS51186"/>
    </source>
</evidence>
<proteinExistence type="predicted"/>
<dbReference type="InterPro" id="IPR000182">
    <property type="entry name" value="GNAT_dom"/>
</dbReference>
<evidence type="ECO:0000313" key="4">
    <source>
        <dbReference type="EMBL" id="MDT2809142.1"/>
    </source>
</evidence>
<evidence type="ECO:0000313" key="5">
    <source>
        <dbReference type="Proteomes" id="UP001256711"/>
    </source>
</evidence>
<sequence>MKIRSIQPTDYPAVAQLVREAFQQSEHGYQGEVAIVTNIRQEPSYHPELEVVALDEQNDELLGHGLLSEVAIVNETMSFTGLVLAPLAVAPTAQNQGVGGQLLKELEKRAKELDYPFISILGHPDYYPRFGYVPASRFQIEAPFPVPDEAFLIKEITPDGLTGVSGMVHYSKAFE</sequence>
<protein>
    <submittedName>
        <fullName evidence="4">N-acetyltransferase</fullName>
    </submittedName>
</protein>
<dbReference type="SUPFAM" id="SSF55729">
    <property type="entry name" value="Acyl-CoA N-acyltransferases (Nat)"/>
    <property type="match status" value="1"/>
</dbReference>
<keyword evidence="2" id="KW-0012">Acyltransferase</keyword>
<dbReference type="InterPro" id="IPR050832">
    <property type="entry name" value="Bact_Acetyltransf"/>
</dbReference>
<comment type="caution">
    <text evidence="4">The sequence shown here is derived from an EMBL/GenBank/DDBJ whole genome shotgun (WGS) entry which is preliminary data.</text>
</comment>
<keyword evidence="1" id="KW-0808">Transferase</keyword>
<evidence type="ECO:0000256" key="2">
    <source>
        <dbReference type="ARBA" id="ARBA00023315"/>
    </source>
</evidence>
<organism evidence="4 5">
    <name type="scientific">Enterococcus asini</name>
    <dbReference type="NCBI Taxonomy" id="57732"/>
    <lineage>
        <taxon>Bacteria</taxon>
        <taxon>Bacillati</taxon>
        <taxon>Bacillota</taxon>
        <taxon>Bacilli</taxon>
        <taxon>Lactobacillales</taxon>
        <taxon>Enterococcaceae</taxon>
        <taxon>Enterococcus</taxon>
    </lineage>
</organism>
<accession>A0AAW8TXK0</accession>
<feature type="domain" description="N-acetyltransferase" evidence="3">
    <location>
        <begin position="1"/>
        <end position="157"/>
    </location>
</feature>
<dbReference type="Proteomes" id="UP001256711">
    <property type="component" value="Unassembled WGS sequence"/>
</dbReference>
<dbReference type="InterPro" id="IPR016181">
    <property type="entry name" value="Acyl_CoA_acyltransferase"/>
</dbReference>
<dbReference type="AlphaFoldDB" id="A0AAW8TXK0"/>
<dbReference type="GO" id="GO:0016747">
    <property type="term" value="F:acyltransferase activity, transferring groups other than amino-acyl groups"/>
    <property type="evidence" value="ECO:0007669"/>
    <property type="project" value="InterPro"/>
</dbReference>
<dbReference type="PANTHER" id="PTHR43877">
    <property type="entry name" value="AMINOALKYLPHOSPHONATE N-ACETYLTRANSFERASE-RELATED-RELATED"/>
    <property type="match status" value="1"/>
</dbReference>